<dbReference type="PROSITE" id="PS50102">
    <property type="entry name" value="RRM"/>
    <property type="match status" value="2"/>
</dbReference>
<evidence type="ECO:0000256" key="2">
    <source>
        <dbReference type="ARBA" id="ARBA00022884"/>
    </source>
</evidence>
<dbReference type="CDD" id="cd12254">
    <property type="entry name" value="RRM_hnRNPH_ESRPs_RBM12_like"/>
    <property type="match status" value="2"/>
</dbReference>
<evidence type="ECO:0000256" key="4">
    <source>
        <dbReference type="SAM" id="MobiDB-lite"/>
    </source>
</evidence>
<dbReference type="InterPro" id="IPR050666">
    <property type="entry name" value="ESRP"/>
</dbReference>
<gene>
    <name evidence="6" type="ORF">WA026_020173</name>
</gene>
<feature type="compositionally biased region" description="Polar residues" evidence="4">
    <location>
        <begin position="242"/>
        <end position="252"/>
    </location>
</feature>
<feature type="compositionally biased region" description="Basic residues" evidence="4">
    <location>
        <begin position="89"/>
        <end position="99"/>
    </location>
</feature>
<accession>A0AAW1UBH2</accession>
<feature type="compositionally biased region" description="Pro residues" evidence="4">
    <location>
        <begin position="23"/>
        <end position="33"/>
    </location>
</feature>
<dbReference type="SMART" id="SM00360">
    <property type="entry name" value="RRM"/>
    <property type="match status" value="3"/>
</dbReference>
<dbReference type="GO" id="GO:0003723">
    <property type="term" value="F:RNA binding"/>
    <property type="evidence" value="ECO:0007669"/>
    <property type="project" value="UniProtKB-UniRule"/>
</dbReference>
<dbReference type="SUPFAM" id="SSF54928">
    <property type="entry name" value="RNA-binding domain, RBD"/>
    <property type="match status" value="3"/>
</dbReference>
<dbReference type="EMBL" id="JARQZJ010000044">
    <property type="protein sequence ID" value="KAK9877953.1"/>
    <property type="molecule type" value="Genomic_DNA"/>
</dbReference>
<evidence type="ECO:0000313" key="6">
    <source>
        <dbReference type="EMBL" id="KAK9877953.1"/>
    </source>
</evidence>
<feature type="compositionally biased region" description="Basic and acidic residues" evidence="4">
    <location>
        <begin position="100"/>
        <end position="124"/>
    </location>
</feature>
<feature type="region of interest" description="Disordered" evidence="4">
    <location>
        <begin position="210"/>
        <end position="258"/>
    </location>
</feature>
<dbReference type="PANTHER" id="PTHR13976">
    <property type="entry name" value="HETEROGENEOUS NUCLEAR RIBONUCLEOPROTEIN-RELATED"/>
    <property type="match status" value="1"/>
</dbReference>
<protein>
    <recommendedName>
        <fullName evidence="5">RRM domain-containing protein</fullName>
    </recommendedName>
</protein>
<dbReference type="Pfam" id="PF00076">
    <property type="entry name" value="RRM_1"/>
    <property type="match status" value="2"/>
</dbReference>
<feature type="domain" description="RRM" evidence="5">
    <location>
        <begin position="388"/>
        <end position="462"/>
    </location>
</feature>
<dbReference type="Proteomes" id="UP001431783">
    <property type="component" value="Unassembled WGS sequence"/>
</dbReference>
<name>A0AAW1UBH2_9CUCU</name>
<dbReference type="Gene3D" id="3.30.70.330">
    <property type="match status" value="4"/>
</dbReference>
<dbReference type="CDD" id="cd00590">
    <property type="entry name" value="RRM_SF"/>
    <property type="match status" value="1"/>
</dbReference>
<proteinExistence type="predicted"/>
<keyword evidence="1" id="KW-0677">Repeat</keyword>
<keyword evidence="2 3" id="KW-0694">RNA-binding</keyword>
<evidence type="ECO:0000313" key="7">
    <source>
        <dbReference type="Proteomes" id="UP001431783"/>
    </source>
</evidence>
<feature type="compositionally biased region" description="Polar residues" evidence="4">
    <location>
        <begin position="211"/>
        <end position="232"/>
    </location>
</feature>
<dbReference type="AlphaFoldDB" id="A0AAW1UBH2"/>
<dbReference type="InterPro" id="IPR012677">
    <property type="entry name" value="Nucleotide-bd_a/b_plait_sf"/>
</dbReference>
<feature type="domain" description="RRM" evidence="5">
    <location>
        <begin position="488"/>
        <end position="578"/>
    </location>
</feature>
<reference evidence="6 7" key="1">
    <citation type="submission" date="2023-03" db="EMBL/GenBank/DDBJ databases">
        <title>Genome insight into feeding habits of ladybird beetles.</title>
        <authorList>
            <person name="Li H.-S."/>
            <person name="Huang Y.-H."/>
            <person name="Pang H."/>
        </authorList>
    </citation>
    <scope>NUCLEOTIDE SEQUENCE [LARGE SCALE GENOMIC DNA]</scope>
    <source>
        <strain evidence="6">SYSU_2023b</strain>
        <tissue evidence="6">Whole body</tissue>
    </source>
</reference>
<evidence type="ECO:0000259" key="5">
    <source>
        <dbReference type="PROSITE" id="PS50102"/>
    </source>
</evidence>
<feature type="compositionally biased region" description="Basic and acidic residues" evidence="4">
    <location>
        <begin position="66"/>
        <end position="88"/>
    </location>
</feature>
<feature type="region of interest" description="Disordered" evidence="4">
    <location>
        <begin position="19"/>
        <end position="136"/>
    </location>
</feature>
<organism evidence="6 7">
    <name type="scientific">Henosepilachna vigintioctopunctata</name>
    <dbReference type="NCBI Taxonomy" id="420089"/>
    <lineage>
        <taxon>Eukaryota</taxon>
        <taxon>Metazoa</taxon>
        <taxon>Ecdysozoa</taxon>
        <taxon>Arthropoda</taxon>
        <taxon>Hexapoda</taxon>
        <taxon>Insecta</taxon>
        <taxon>Pterygota</taxon>
        <taxon>Neoptera</taxon>
        <taxon>Endopterygota</taxon>
        <taxon>Coleoptera</taxon>
        <taxon>Polyphaga</taxon>
        <taxon>Cucujiformia</taxon>
        <taxon>Coccinelloidea</taxon>
        <taxon>Coccinellidae</taxon>
        <taxon>Epilachninae</taxon>
        <taxon>Epilachnini</taxon>
        <taxon>Henosepilachna</taxon>
    </lineage>
</organism>
<evidence type="ECO:0000256" key="3">
    <source>
        <dbReference type="PROSITE-ProRule" id="PRU00176"/>
    </source>
</evidence>
<dbReference type="InterPro" id="IPR035979">
    <property type="entry name" value="RBD_domain_sf"/>
</dbReference>
<dbReference type="InterPro" id="IPR000504">
    <property type="entry name" value="RRM_dom"/>
</dbReference>
<feature type="compositionally biased region" description="Basic and acidic residues" evidence="4">
    <location>
        <begin position="39"/>
        <end position="56"/>
    </location>
</feature>
<evidence type="ECO:0000256" key="1">
    <source>
        <dbReference type="ARBA" id="ARBA00022737"/>
    </source>
</evidence>
<sequence length="756" mass="86624">MQRVIEAARNQSYSAFMQTATPVPLPAVIPPVRPVVAESKTDQSKEIKENKIEKKDRDRKRSRSRERRDRSRERDRRDRRQRDRSRSRSRDRRRRRDRTRSRDRSRSRDRDRRSRDNSRRRSNEKGGSSNSKDSKKIEPWAQNDLNIQQPQQIVTPNILAANFASNIEEFRRNFQTINTPLAGNGFQSNIPNRLRESWPQASVPSFKHQNDFAQRSSAESFQIDQRNSSTNKTESERGNRKNMYSKNNSNSFDDTRNQFDPRISPNCCVKIEPFYGAYGDLRRFFHGCFISSRGIKFINDKTGTRTGIVYVQFGNPQSKVEALARNNENLNGVNICITHIDDKEFENSLDRFVPRMDDEEEYRQSKMYPNKSKLFNKSEKVEVPKIFSCLTVEDLPTYVKEQDILKMFSHYPLTSILLLSRGRGGHIAYVKFSNSDDAKKAESERTIHVIEGKPVTVRACKDEDFEKINAEHELKIAPPSNKKKLDTDCLSIEGLPLKTNDRDIADFFSDIGVIPTKIHLMNNNFGFTGQAYCEFETLEEAEKASAKNSCVLGTQLITVAPIKRVEMNKILGVKSTSEVIVDNTSDQGINNSEETISKGLLPTQNIPHRPDNDIIEIIDGNIPNPIQFSNHQQRPNFHPRNNFDGISRGRGGFMGRGGRGSRFGPPGLRKNIPDDGVAPGCTVFMDNIPYKAGTNEILDFFDGYNITNNVSRRFNPNNTPSAEAKVVFHTAEDAFIAVRDKHMSTIWDRPIYLRQV</sequence>
<comment type="caution">
    <text evidence="6">The sequence shown here is derived from an EMBL/GenBank/DDBJ whole genome shotgun (WGS) entry which is preliminary data.</text>
</comment>
<keyword evidence="7" id="KW-1185">Reference proteome</keyword>